<sequence>MVPQNPFNYLKRQKGRSIAMDEPSNRSAPLSPTVIISISAAPLSPLFDENVAVAVSISLTREISPNLISLTTASSPNHPLQLNHTGDATKTTGVSSI</sequence>
<organism evidence="2 3">
    <name type="scientific">Morus notabilis</name>
    <dbReference type="NCBI Taxonomy" id="981085"/>
    <lineage>
        <taxon>Eukaryota</taxon>
        <taxon>Viridiplantae</taxon>
        <taxon>Streptophyta</taxon>
        <taxon>Embryophyta</taxon>
        <taxon>Tracheophyta</taxon>
        <taxon>Spermatophyta</taxon>
        <taxon>Magnoliopsida</taxon>
        <taxon>eudicotyledons</taxon>
        <taxon>Gunneridae</taxon>
        <taxon>Pentapetalae</taxon>
        <taxon>rosids</taxon>
        <taxon>fabids</taxon>
        <taxon>Rosales</taxon>
        <taxon>Moraceae</taxon>
        <taxon>Moreae</taxon>
        <taxon>Morus</taxon>
    </lineage>
</organism>
<protein>
    <submittedName>
        <fullName evidence="2">Uncharacterized protein</fullName>
    </submittedName>
</protein>
<dbReference type="AlphaFoldDB" id="W9QFW5"/>
<reference evidence="3" key="1">
    <citation type="submission" date="2013-01" db="EMBL/GenBank/DDBJ databases">
        <title>Draft Genome Sequence of a Mulberry Tree, Morus notabilis C.K. Schneid.</title>
        <authorList>
            <person name="He N."/>
            <person name="Zhao S."/>
        </authorList>
    </citation>
    <scope>NUCLEOTIDE SEQUENCE</scope>
</reference>
<keyword evidence="3" id="KW-1185">Reference proteome</keyword>
<feature type="region of interest" description="Disordered" evidence="1">
    <location>
        <begin position="74"/>
        <end position="97"/>
    </location>
</feature>
<evidence type="ECO:0000313" key="2">
    <source>
        <dbReference type="EMBL" id="EXB36256.1"/>
    </source>
</evidence>
<accession>W9QFW5</accession>
<name>W9QFW5_9ROSA</name>
<dbReference type="EMBL" id="KE343572">
    <property type="protein sequence ID" value="EXB36256.1"/>
    <property type="molecule type" value="Genomic_DNA"/>
</dbReference>
<gene>
    <name evidence="2" type="ORF">L484_013691</name>
</gene>
<evidence type="ECO:0000313" key="3">
    <source>
        <dbReference type="Proteomes" id="UP000030645"/>
    </source>
</evidence>
<evidence type="ECO:0000256" key="1">
    <source>
        <dbReference type="SAM" id="MobiDB-lite"/>
    </source>
</evidence>
<proteinExistence type="predicted"/>
<dbReference type="Proteomes" id="UP000030645">
    <property type="component" value="Unassembled WGS sequence"/>
</dbReference>